<evidence type="ECO:0000256" key="1">
    <source>
        <dbReference type="ARBA" id="ARBA00004408"/>
    </source>
</evidence>
<dbReference type="InterPro" id="IPR010414">
    <property type="entry name" value="FRG1"/>
</dbReference>
<dbReference type="Pfam" id="PF06229">
    <property type="entry name" value="FRG1"/>
    <property type="match status" value="1"/>
</dbReference>
<evidence type="ECO:0000256" key="2">
    <source>
        <dbReference type="ARBA" id="ARBA00004496"/>
    </source>
</evidence>
<dbReference type="InterPro" id="IPR008999">
    <property type="entry name" value="Actin-crosslinking"/>
</dbReference>
<dbReference type="PANTHER" id="PTHR12928:SF0">
    <property type="entry name" value="FSHD REGION GENE 1"/>
    <property type="match status" value="1"/>
</dbReference>
<evidence type="ECO:0000256" key="6">
    <source>
        <dbReference type="ARBA" id="ARBA00022517"/>
    </source>
</evidence>
<dbReference type="Proteomes" id="UP000053268">
    <property type="component" value="Unassembled WGS sequence"/>
</dbReference>
<organism evidence="12 13">
    <name type="scientific">Papilio xuthus</name>
    <name type="common">Asian swallowtail butterfly</name>
    <dbReference type="NCBI Taxonomy" id="66420"/>
    <lineage>
        <taxon>Eukaryota</taxon>
        <taxon>Metazoa</taxon>
        <taxon>Ecdysozoa</taxon>
        <taxon>Arthropoda</taxon>
        <taxon>Hexapoda</taxon>
        <taxon>Insecta</taxon>
        <taxon>Pterygota</taxon>
        <taxon>Neoptera</taxon>
        <taxon>Endopterygota</taxon>
        <taxon>Lepidoptera</taxon>
        <taxon>Glossata</taxon>
        <taxon>Ditrysia</taxon>
        <taxon>Papilionoidea</taxon>
        <taxon>Papilionidae</taxon>
        <taxon>Papilioninae</taxon>
        <taxon>Papilio</taxon>
    </lineage>
</organism>
<dbReference type="GO" id="GO:0071013">
    <property type="term" value="C:catalytic step 2 spliceosome"/>
    <property type="evidence" value="ECO:0007669"/>
    <property type="project" value="TreeGrafter"/>
</dbReference>
<evidence type="ECO:0000256" key="7">
    <source>
        <dbReference type="ARBA" id="ARBA00022541"/>
    </source>
</evidence>
<protein>
    <recommendedName>
        <fullName evidence="10">Protein FRG1 homolog</fullName>
    </recommendedName>
</protein>
<feature type="region of interest" description="Disordered" evidence="11">
    <location>
        <begin position="15"/>
        <end position="38"/>
    </location>
</feature>
<comment type="similarity">
    <text evidence="4">Belongs to the FRG1 family.</text>
</comment>
<dbReference type="GO" id="GO:0005730">
    <property type="term" value="C:nucleolus"/>
    <property type="evidence" value="ECO:0007669"/>
    <property type="project" value="UniProtKB-SubCell"/>
</dbReference>
<dbReference type="FunFam" id="2.80.10.50:FF:000061">
    <property type="entry name" value="Protein FRG1"/>
    <property type="match status" value="1"/>
</dbReference>
<dbReference type="STRING" id="66420.A0A194QFK8"/>
<proteinExistence type="inferred from homology"/>
<dbReference type="Gene3D" id="2.80.10.50">
    <property type="match status" value="1"/>
</dbReference>
<dbReference type="GO" id="GO:0007517">
    <property type="term" value="P:muscle organ development"/>
    <property type="evidence" value="ECO:0007669"/>
    <property type="project" value="UniProtKB-KW"/>
</dbReference>
<sequence>MTDEYAAVKRGKLVLKGDKPKAKKRKHKKGGKEDETKVDEDCVKHGGWWRVTAAEEITGSVAIEFGRNTYVSALDNGLFTIGAPHDDGDGPSPEEIFTAFPAGDNKFALKSGYGKYLGVTKDGMVVGRSDAVGPMEQWEPVFQDGRTAILSALNKFVSVDEAEDAVVARLSGADERAYCAVRSARPRAAARPAAAAAAAADSADGADSADTGDLTTLELNYVKKYQKFQDKKIRVAESDAGALAEARARGVLHEALLDRRARMKADRYCK</sequence>
<keyword evidence="9" id="KW-0539">Nucleus</keyword>
<keyword evidence="5" id="KW-0963">Cytoplasm</keyword>
<gene>
    <name evidence="12" type="ORF">RR46_04342</name>
</gene>
<comment type="subcellular location">
    <subcellularLocation>
        <location evidence="2">Cytoplasm</location>
    </subcellularLocation>
    <subcellularLocation>
        <location evidence="1">Nucleus</location>
        <location evidence="1">Cajal body</location>
    </subcellularLocation>
    <subcellularLocation>
        <location evidence="3">Nucleus</location>
        <location evidence="3">Nucleolus</location>
    </subcellularLocation>
</comment>
<dbReference type="GO" id="GO:0015030">
    <property type="term" value="C:Cajal body"/>
    <property type="evidence" value="ECO:0007669"/>
    <property type="project" value="UniProtKB-SubCell"/>
</dbReference>
<evidence type="ECO:0000256" key="4">
    <source>
        <dbReference type="ARBA" id="ARBA00010878"/>
    </source>
</evidence>
<dbReference type="GO" id="GO:0006364">
    <property type="term" value="P:rRNA processing"/>
    <property type="evidence" value="ECO:0007669"/>
    <property type="project" value="UniProtKB-KW"/>
</dbReference>
<dbReference type="GO" id="GO:0055120">
    <property type="term" value="C:striated muscle dense body"/>
    <property type="evidence" value="ECO:0007669"/>
    <property type="project" value="TreeGrafter"/>
</dbReference>
<accession>A0A194QFK8</accession>
<dbReference type="EMBL" id="KQ459144">
    <property type="protein sequence ID" value="KPJ03730.1"/>
    <property type="molecule type" value="Genomic_DNA"/>
</dbReference>
<dbReference type="GO" id="GO:0051015">
    <property type="term" value="F:actin filament binding"/>
    <property type="evidence" value="ECO:0007669"/>
    <property type="project" value="TreeGrafter"/>
</dbReference>
<evidence type="ECO:0000256" key="10">
    <source>
        <dbReference type="ARBA" id="ARBA00072064"/>
    </source>
</evidence>
<reference evidence="12 13" key="1">
    <citation type="journal article" date="2015" name="Nat. Commun.">
        <title>Outbred genome sequencing and CRISPR/Cas9 gene editing in butterflies.</title>
        <authorList>
            <person name="Li X."/>
            <person name="Fan D."/>
            <person name="Zhang W."/>
            <person name="Liu G."/>
            <person name="Zhang L."/>
            <person name="Zhao L."/>
            <person name="Fang X."/>
            <person name="Chen L."/>
            <person name="Dong Y."/>
            <person name="Chen Y."/>
            <person name="Ding Y."/>
            <person name="Zhao R."/>
            <person name="Feng M."/>
            <person name="Zhu Y."/>
            <person name="Feng Y."/>
            <person name="Jiang X."/>
            <person name="Zhu D."/>
            <person name="Xiang H."/>
            <person name="Feng X."/>
            <person name="Li S."/>
            <person name="Wang J."/>
            <person name="Zhang G."/>
            <person name="Kronforst M.R."/>
            <person name="Wang W."/>
        </authorList>
    </citation>
    <scope>NUCLEOTIDE SEQUENCE [LARGE SCALE GENOMIC DNA]</scope>
    <source>
        <strain evidence="12">Ya'a_city_454_Px</strain>
        <tissue evidence="12">Whole body</tissue>
    </source>
</reference>
<dbReference type="SUPFAM" id="SSF50405">
    <property type="entry name" value="Actin-crosslinking proteins"/>
    <property type="match status" value="1"/>
</dbReference>
<keyword evidence="8" id="KW-0698">rRNA processing</keyword>
<dbReference type="PANTHER" id="PTHR12928">
    <property type="entry name" value="FRG1 PROTEIN"/>
    <property type="match status" value="1"/>
</dbReference>
<keyword evidence="7" id="KW-0517">Myogenesis</keyword>
<keyword evidence="13" id="KW-1185">Reference proteome</keyword>
<name>A0A194QFK8_PAPXU</name>
<evidence type="ECO:0000256" key="11">
    <source>
        <dbReference type="SAM" id="MobiDB-lite"/>
    </source>
</evidence>
<evidence type="ECO:0000256" key="9">
    <source>
        <dbReference type="ARBA" id="ARBA00023242"/>
    </source>
</evidence>
<dbReference type="AlphaFoldDB" id="A0A194QFK8"/>
<evidence type="ECO:0000256" key="5">
    <source>
        <dbReference type="ARBA" id="ARBA00022490"/>
    </source>
</evidence>
<evidence type="ECO:0000313" key="12">
    <source>
        <dbReference type="EMBL" id="KPJ03730.1"/>
    </source>
</evidence>
<dbReference type="CDD" id="cd23338">
    <property type="entry name" value="beta-trefoil_FSCN_FRG1"/>
    <property type="match status" value="1"/>
</dbReference>
<evidence type="ECO:0000313" key="13">
    <source>
        <dbReference type="Proteomes" id="UP000053268"/>
    </source>
</evidence>
<feature type="compositionally biased region" description="Basic residues" evidence="11">
    <location>
        <begin position="21"/>
        <end position="30"/>
    </location>
</feature>
<keyword evidence="6" id="KW-0690">Ribosome biogenesis</keyword>
<evidence type="ECO:0000256" key="3">
    <source>
        <dbReference type="ARBA" id="ARBA00004604"/>
    </source>
</evidence>
<evidence type="ECO:0000256" key="8">
    <source>
        <dbReference type="ARBA" id="ARBA00022552"/>
    </source>
</evidence>